<evidence type="ECO:0000313" key="4">
    <source>
        <dbReference type="Proteomes" id="UP000295764"/>
    </source>
</evidence>
<dbReference type="OrthoDB" id="5024045at2"/>
<dbReference type="Proteomes" id="UP000295764">
    <property type="component" value="Unassembled WGS sequence"/>
</dbReference>
<sequence length="721" mass="75343">MTSFRARSSAAACALAVIGTTFVAVTPAAAAQTPSPTTSATPSTPATTAVDAPDQQDVFRNVAGEFRLRGLAPGAEKVVAQHDGVDIAEAQTLFARKAYTVVVPLSAAGSTIELIAVAADGSRSAATQVALPETTVDPSLTKPEIEKVWSFPNGRQRITPAAQVDANTVWLLDGDRVIEAHRQGVAFPFFEAPADIADKPLDLVQFGPDGRISERTPVPRPIQVDGLGETNVYTPGTKDFAGTAESGATIIATDQDGDELFREQATTARNGIGSWRGTADLTAKDGYEVTFTQTTTDGRTSTMENIAFTVAEDDATVITIDKVERLASGTFIIDGHANGARVVRAVTASGETTGGHAAVRPDGKYSLFVDSRLTGERITLTAFADEKPVATTPYQLKGSSVDPSYERPTVSEIGENILFVTVAGTIAPGSFVIAYDGFARIGRSDQAGADGKYSLTVDRKYLGKTIDLVGTRPGYGDSHSLRMAVDLVPGEVPSTPAAPSDPVAPAAEPLTYADDGDYLVVGSVEDGARVRAFIGDEPVEHADAAGGRFAVKIPAKQSGATVRIVAVGANDAESAPITVHLTAPEHDPSIGMPDVETIYVHPDGAQSLYGRLGVGVDAVLWAFDGDEVVASSPVLNNRFALDLPKALKDRELTVKVFQFGKLSEAFPLPRTLEVDGVGESNTYTPGSKAFTGSAEAGATITATDQNGTTLFETTVGATKRA</sequence>
<proteinExistence type="predicted"/>
<dbReference type="RefSeq" id="WP_133521119.1">
    <property type="nucleotide sequence ID" value="NZ_SNVW01000016.1"/>
</dbReference>
<dbReference type="EMBL" id="SNVW01000016">
    <property type="protein sequence ID" value="TDN41682.1"/>
    <property type="molecule type" value="Genomic_DNA"/>
</dbReference>
<organism evidence="3 4">
    <name type="scientific">Curtobacterium flaccumfaciens</name>
    <dbReference type="NCBI Taxonomy" id="2035"/>
    <lineage>
        <taxon>Bacteria</taxon>
        <taxon>Bacillati</taxon>
        <taxon>Actinomycetota</taxon>
        <taxon>Actinomycetes</taxon>
        <taxon>Micrococcales</taxon>
        <taxon>Microbacteriaceae</taxon>
        <taxon>Curtobacterium</taxon>
    </lineage>
</organism>
<accession>A0A4V3BK75</accession>
<gene>
    <name evidence="3" type="ORF">EDF64_1161</name>
</gene>
<evidence type="ECO:0000256" key="2">
    <source>
        <dbReference type="SAM" id="SignalP"/>
    </source>
</evidence>
<comment type="caution">
    <text evidence="3">The sequence shown here is derived from an EMBL/GenBank/DDBJ whole genome shotgun (WGS) entry which is preliminary data.</text>
</comment>
<dbReference type="AlphaFoldDB" id="A0A4V3BK75"/>
<evidence type="ECO:0000256" key="1">
    <source>
        <dbReference type="SAM" id="MobiDB-lite"/>
    </source>
</evidence>
<evidence type="ECO:0000313" key="3">
    <source>
        <dbReference type="EMBL" id="TDN41682.1"/>
    </source>
</evidence>
<protein>
    <submittedName>
        <fullName evidence="3">Uncharacterized protein</fullName>
    </submittedName>
</protein>
<keyword evidence="2" id="KW-0732">Signal</keyword>
<feature type="chain" id="PRO_5020936159" evidence="2">
    <location>
        <begin position="31"/>
        <end position="721"/>
    </location>
</feature>
<name>A0A4V3BK75_9MICO</name>
<reference evidence="3 4" key="1">
    <citation type="submission" date="2019-03" db="EMBL/GenBank/DDBJ databases">
        <title>Genomic analyses of the natural microbiome of Caenorhabditis elegans.</title>
        <authorList>
            <person name="Samuel B."/>
        </authorList>
    </citation>
    <scope>NUCLEOTIDE SEQUENCE [LARGE SCALE GENOMIC DNA]</scope>
    <source>
        <strain evidence="3 4">JUb65</strain>
    </source>
</reference>
<feature type="signal peptide" evidence="2">
    <location>
        <begin position="1"/>
        <end position="30"/>
    </location>
</feature>
<feature type="region of interest" description="Disordered" evidence="1">
    <location>
        <begin position="31"/>
        <end position="50"/>
    </location>
</feature>
<feature type="non-terminal residue" evidence="3">
    <location>
        <position position="721"/>
    </location>
</feature>